<dbReference type="eggNOG" id="COG0697">
    <property type="taxonomic scope" value="Bacteria"/>
</dbReference>
<feature type="transmembrane region" description="Helical" evidence="3">
    <location>
        <begin position="255"/>
        <end position="274"/>
    </location>
</feature>
<organism evidence="5 6">
    <name type="scientific">Falseniella ignava CCUG 37419</name>
    <dbReference type="NCBI Taxonomy" id="883112"/>
    <lineage>
        <taxon>Bacteria</taxon>
        <taxon>Bacillati</taxon>
        <taxon>Bacillota</taxon>
        <taxon>Bacilli</taxon>
        <taxon>Lactobacillales</taxon>
        <taxon>Aerococcaceae</taxon>
        <taxon>Falseniella</taxon>
    </lineage>
</organism>
<dbReference type="PANTHER" id="PTHR22911:SF79">
    <property type="entry name" value="MOBA-LIKE NTP TRANSFERASE DOMAIN-CONTAINING PROTEIN"/>
    <property type="match status" value="1"/>
</dbReference>
<dbReference type="InterPro" id="IPR037185">
    <property type="entry name" value="EmrE-like"/>
</dbReference>
<dbReference type="STRING" id="883112.HMPREF9707_01250"/>
<feature type="domain" description="EamA" evidence="4">
    <location>
        <begin position="161"/>
        <end position="297"/>
    </location>
</feature>
<feature type="transmembrane region" description="Helical" evidence="3">
    <location>
        <begin position="43"/>
        <end position="62"/>
    </location>
</feature>
<dbReference type="HOGENOM" id="CLU_033863_9_1_9"/>
<feature type="transmembrane region" description="Helical" evidence="3">
    <location>
        <begin position="99"/>
        <end position="125"/>
    </location>
</feature>
<keyword evidence="3" id="KW-0812">Transmembrane</keyword>
<dbReference type="EMBL" id="AGZE01000033">
    <property type="protein sequence ID" value="EKB54322.1"/>
    <property type="molecule type" value="Genomic_DNA"/>
</dbReference>
<dbReference type="InterPro" id="IPR000620">
    <property type="entry name" value="EamA_dom"/>
</dbReference>
<evidence type="ECO:0000256" key="3">
    <source>
        <dbReference type="SAM" id="Phobius"/>
    </source>
</evidence>
<dbReference type="Pfam" id="PF00892">
    <property type="entry name" value="EamA"/>
    <property type="match status" value="2"/>
</dbReference>
<dbReference type="GO" id="GO:0016020">
    <property type="term" value="C:membrane"/>
    <property type="evidence" value="ECO:0007669"/>
    <property type="project" value="InterPro"/>
</dbReference>
<accession>K1LQG5</accession>
<evidence type="ECO:0000256" key="1">
    <source>
        <dbReference type="ARBA" id="ARBA00004127"/>
    </source>
</evidence>
<evidence type="ECO:0000313" key="5">
    <source>
        <dbReference type="EMBL" id="EKB54322.1"/>
    </source>
</evidence>
<evidence type="ECO:0000256" key="2">
    <source>
        <dbReference type="ARBA" id="ARBA00007362"/>
    </source>
</evidence>
<dbReference type="Gene3D" id="1.10.3730.20">
    <property type="match status" value="1"/>
</dbReference>
<feature type="transmembrane region" description="Helical" evidence="3">
    <location>
        <begin position="224"/>
        <end position="243"/>
    </location>
</feature>
<dbReference type="PATRIC" id="fig|883112.3.peg.1244"/>
<keyword evidence="6" id="KW-1185">Reference proteome</keyword>
<feature type="transmembrane region" description="Helical" evidence="3">
    <location>
        <begin position="74"/>
        <end position="93"/>
    </location>
</feature>
<sequence>MLHSSNQNQARVGYLYILLAGALWGISGIFITHLSRLEMSNAMVTFSSLFTTSIILGVIVWFKSGWQGFKLSRRGLGLMLILGVFSKGLFKMAYDGAMILTGVATGTILLYLSPFFVSIMSTILFKEKITLEKFIALCINLIGCILVVTGGRLTALEISALGVLLGILSGILYALMTIIGILAGEDDTPPWTSTFYMTFFGLLTTIPFAQPWKYAQVFTVPTYWWYSISFALLPGTISNFLFLNGLTYPIEASKAQIVASVEVIVATLVGVLYFKEALNYVSLIGIAIMLASIVLMNMQPSSSKSA</sequence>
<keyword evidence="3" id="KW-0472">Membrane</keyword>
<proteinExistence type="inferred from homology"/>
<feature type="transmembrane region" description="Helical" evidence="3">
    <location>
        <begin position="195"/>
        <end position="212"/>
    </location>
</feature>
<feature type="domain" description="EamA" evidence="4">
    <location>
        <begin position="12"/>
        <end position="148"/>
    </location>
</feature>
<comment type="subcellular location">
    <subcellularLocation>
        <location evidence="1">Endomembrane system</location>
        <topology evidence="1">Multi-pass membrane protein</topology>
    </subcellularLocation>
</comment>
<reference evidence="5 6" key="1">
    <citation type="submission" date="2012-07" db="EMBL/GenBank/DDBJ databases">
        <title>The Genome Sequence of Facklamia ignava CCUG 37419.</title>
        <authorList>
            <consortium name="The Broad Institute Genome Sequencing Platform"/>
            <person name="Earl A."/>
            <person name="Ward D."/>
            <person name="Feldgarden M."/>
            <person name="Gevers D."/>
            <person name="Huys G."/>
            <person name="Walker B."/>
            <person name="Young S.K."/>
            <person name="Zeng Q."/>
            <person name="Gargeya S."/>
            <person name="Fitzgerald M."/>
            <person name="Haas B."/>
            <person name="Abouelleil A."/>
            <person name="Alvarado L."/>
            <person name="Arachchi H.M."/>
            <person name="Berlin A.M."/>
            <person name="Chapman S.B."/>
            <person name="Goldberg J."/>
            <person name="Griggs A."/>
            <person name="Gujja S."/>
            <person name="Hansen M."/>
            <person name="Howarth C."/>
            <person name="Imamovic A."/>
            <person name="Larimer J."/>
            <person name="McCowen C."/>
            <person name="Montmayeur A."/>
            <person name="Murphy C."/>
            <person name="Neiman D."/>
            <person name="Pearson M."/>
            <person name="Priest M."/>
            <person name="Roberts A."/>
            <person name="Saif S."/>
            <person name="Shea T."/>
            <person name="Sisk P."/>
            <person name="Sykes S."/>
            <person name="Wortman J."/>
            <person name="Nusbaum C."/>
            <person name="Birren B."/>
        </authorList>
    </citation>
    <scope>NUCLEOTIDE SEQUENCE [LARGE SCALE GENOMIC DNA]</scope>
    <source>
        <strain evidence="5 6">CCUG 37419</strain>
    </source>
</reference>
<dbReference type="SUPFAM" id="SSF103481">
    <property type="entry name" value="Multidrug resistance efflux transporter EmrE"/>
    <property type="match status" value="2"/>
</dbReference>
<feature type="transmembrane region" description="Helical" evidence="3">
    <location>
        <begin position="161"/>
        <end position="183"/>
    </location>
</feature>
<evidence type="ECO:0000259" key="4">
    <source>
        <dbReference type="Pfam" id="PF00892"/>
    </source>
</evidence>
<dbReference type="PANTHER" id="PTHR22911">
    <property type="entry name" value="ACYL-MALONYL CONDENSING ENZYME-RELATED"/>
    <property type="match status" value="1"/>
</dbReference>
<feature type="transmembrane region" description="Helical" evidence="3">
    <location>
        <begin position="134"/>
        <end position="155"/>
    </location>
</feature>
<evidence type="ECO:0000313" key="6">
    <source>
        <dbReference type="Proteomes" id="UP000005147"/>
    </source>
</evidence>
<gene>
    <name evidence="5" type="ORF">HMPREF9707_01250</name>
</gene>
<keyword evidence="3" id="KW-1133">Transmembrane helix</keyword>
<feature type="transmembrane region" description="Helical" evidence="3">
    <location>
        <begin position="280"/>
        <end position="298"/>
    </location>
</feature>
<name>K1LQG5_9LACT</name>
<dbReference type="AlphaFoldDB" id="K1LQG5"/>
<feature type="transmembrane region" description="Helical" evidence="3">
    <location>
        <begin position="12"/>
        <end position="31"/>
    </location>
</feature>
<comment type="similarity">
    <text evidence="2">Belongs to the EamA transporter family.</text>
</comment>
<comment type="caution">
    <text evidence="5">The sequence shown here is derived from an EMBL/GenBank/DDBJ whole genome shotgun (WGS) entry which is preliminary data.</text>
</comment>
<protein>
    <recommendedName>
        <fullName evidence="4">EamA domain-containing protein</fullName>
    </recommendedName>
</protein>
<dbReference type="Proteomes" id="UP000005147">
    <property type="component" value="Unassembled WGS sequence"/>
</dbReference>